<comment type="caution">
    <text evidence="2">The sequence shown here is derived from an EMBL/GenBank/DDBJ whole genome shotgun (WGS) entry which is preliminary data.</text>
</comment>
<dbReference type="AlphaFoldDB" id="A0A2T5G7T6"/>
<evidence type="ECO:0000313" key="2">
    <source>
        <dbReference type="EMBL" id="PTQ52229.1"/>
    </source>
</evidence>
<feature type="compositionally biased region" description="Low complexity" evidence="1">
    <location>
        <begin position="117"/>
        <end position="126"/>
    </location>
</feature>
<feature type="region of interest" description="Disordered" evidence="1">
    <location>
        <begin position="117"/>
        <end position="137"/>
    </location>
</feature>
<gene>
    <name evidence="2" type="ORF">HSCHL_0700</name>
</gene>
<dbReference type="CDD" id="cd01983">
    <property type="entry name" value="SIMIBI"/>
    <property type="match status" value="1"/>
</dbReference>
<reference evidence="2 3" key="1">
    <citation type="submission" date="2017-08" db="EMBL/GenBank/DDBJ databases">
        <title>Burning lignite coal seam in the remote Altai Mountains harbors a hydrogen-driven thermophilic microbial community.</title>
        <authorList>
            <person name="Kadnikov V.V."/>
            <person name="Mardanov A.V."/>
            <person name="Ivasenko D."/>
            <person name="Beletsky A.V."/>
            <person name="Karnachuk O.V."/>
            <person name="Ravin N.V."/>
        </authorList>
    </citation>
    <scope>NUCLEOTIDE SEQUENCE [LARGE SCALE GENOMIC DNA]</scope>
    <source>
        <strain evidence="2">AL33</strain>
    </source>
</reference>
<dbReference type="RefSeq" id="WP_273000480.1">
    <property type="nucleotide sequence ID" value="NZ_PEBV01000030.1"/>
</dbReference>
<protein>
    <recommendedName>
        <fullName evidence="4">CobQ/CobB/MinD/ParA nucleotide binding domain-containing protein</fullName>
    </recommendedName>
</protein>
<dbReference type="EMBL" id="PEBV01000030">
    <property type="protein sequence ID" value="PTQ52229.1"/>
    <property type="molecule type" value="Genomic_DNA"/>
</dbReference>
<organism evidence="2 3">
    <name type="scientific">Hydrogenibacillus schlegelii</name>
    <name type="common">Bacillus schlegelii</name>
    <dbReference type="NCBI Taxonomy" id="1484"/>
    <lineage>
        <taxon>Bacteria</taxon>
        <taxon>Bacillati</taxon>
        <taxon>Bacillota</taxon>
        <taxon>Bacilli</taxon>
        <taxon>Bacillales</taxon>
        <taxon>Bacillales Family X. Incertae Sedis</taxon>
        <taxon>Hydrogenibacillus</taxon>
    </lineage>
</organism>
<evidence type="ECO:0000256" key="1">
    <source>
        <dbReference type="SAM" id="MobiDB-lite"/>
    </source>
</evidence>
<dbReference type="Proteomes" id="UP000244180">
    <property type="component" value="Unassembled WGS sequence"/>
</dbReference>
<dbReference type="InterPro" id="IPR027417">
    <property type="entry name" value="P-loop_NTPase"/>
</dbReference>
<sequence length="324" mass="35668">MKPYVVTRDASLRNRLSARLILQDRPEEADLILVFDDALDELENAVFWEKPVLFLHRGQIPDAPKRAFRLGVPEACIIDAAGLRFSELRRRLEDVLKNPVLPDPMVLPEADDAFLPRRPAAPADEAPSVRPQAPVSPVRVSDPLEHYPGRIITVTGLRGGVGVSTVAAGLYHHLKTQGVPVALFSTGRQPIYDLYLPDDDGVWINELPDVLPSVLIVDRPHGSDLPVRGEVVLVVEPTYYDLRLFERGNGFPGGTMVINRTREDLQAEGVLRYFTVIQAAMRPVVVPFKPDAMDELMQSNRAPDEGEPFAGAVAEIAEGLAVGV</sequence>
<evidence type="ECO:0000313" key="3">
    <source>
        <dbReference type="Proteomes" id="UP000244180"/>
    </source>
</evidence>
<proteinExistence type="predicted"/>
<dbReference type="SUPFAM" id="SSF52540">
    <property type="entry name" value="P-loop containing nucleoside triphosphate hydrolases"/>
    <property type="match status" value="1"/>
</dbReference>
<evidence type="ECO:0008006" key="4">
    <source>
        <dbReference type="Google" id="ProtNLM"/>
    </source>
</evidence>
<name>A0A2T5G7T6_HYDSH</name>
<accession>A0A2T5G7T6</accession>